<reference evidence="9 10" key="1">
    <citation type="submission" date="2019-07" db="EMBL/GenBank/DDBJ databases">
        <title>Genomics analysis of Aphanomyces spp. identifies a new class of oomycete effector associated with host adaptation.</title>
        <authorList>
            <person name="Gaulin E."/>
        </authorList>
    </citation>
    <scope>NUCLEOTIDE SEQUENCE [LARGE SCALE GENOMIC DNA]</scope>
    <source>
        <strain evidence="9 10">ATCC 201684</strain>
    </source>
</reference>
<dbReference type="SMART" id="SM00702">
    <property type="entry name" value="P4Hc"/>
    <property type="match status" value="1"/>
</dbReference>
<organism evidence="9 10">
    <name type="scientific">Aphanomyces euteiches</name>
    <dbReference type="NCBI Taxonomy" id="100861"/>
    <lineage>
        <taxon>Eukaryota</taxon>
        <taxon>Sar</taxon>
        <taxon>Stramenopiles</taxon>
        <taxon>Oomycota</taxon>
        <taxon>Saprolegniomycetes</taxon>
        <taxon>Saprolegniales</taxon>
        <taxon>Verrucalvaceae</taxon>
        <taxon>Aphanomyces</taxon>
    </lineage>
</organism>
<comment type="cofactor">
    <cofactor evidence="1">
        <name>L-ascorbate</name>
        <dbReference type="ChEBI" id="CHEBI:38290"/>
    </cofactor>
</comment>
<comment type="caution">
    <text evidence="9">The sequence shown here is derived from an EMBL/GenBank/DDBJ whole genome shotgun (WGS) entry which is preliminary data.</text>
</comment>
<keyword evidence="2" id="KW-0479">Metal-binding</keyword>
<dbReference type="GO" id="GO:0004656">
    <property type="term" value="F:procollagen-proline 4-dioxygenase activity"/>
    <property type="evidence" value="ECO:0007669"/>
    <property type="project" value="TreeGrafter"/>
</dbReference>
<keyword evidence="5" id="KW-0408">Iron</keyword>
<evidence type="ECO:0000256" key="1">
    <source>
        <dbReference type="ARBA" id="ARBA00001961"/>
    </source>
</evidence>
<dbReference type="InterPro" id="IPR045054">
    <property type="entry name" value="P4HA-like"/>
</dbReference>
<dbReference type="PANTHER" id="PTHR10869">
    <property type="entry name" value="PROLYL 4-HYDROXYLASE ALPHA SUBUNIT"/>
    <property type="match status" value="1"/>
</dbReference>
<evidence type="ECO:0000256" key="2">
    <source>
        <dbReference type="ARBA" id="ARBA00022723"/>
    </source>
</evidence>
<protein>
    <recommendedName>
        <fullName evidence="8">Prolyl 4-hydroxylase alpha subunit domain-containing protein</fullName>
    </recommendedName>
</protein>
<evidence type="ECO:0000256" key="6">
    <source>
        <dbReference type="SAM" id="MobiDB-lite"/>
    </source>
</evidence>
<keyword evidence="4" id="KW-0560">Oxidoreductase</keyword>
<evidence type="ECO:0000256" key="4">
    <source>
        <dbReference type="ARBA" id="ARBA00023002"/>
    </source>
</evidence>
<keyword evidence="3" id="KW-0223">Dioxygenase</keyword>
<dbReference type="GO" id="GO:0031418">
    <property type="term" value="F:L-ascorbic acid binding"/>
    <property type="evidence" value="ECO:0007669"/>
    <property type="project" value="InterPro"/>
</dbReference>
<evidence type="ECO:0000313" key="10">
    <source>
        <dbReference type="Proteomes" id="UP000481153"/>
    </source>
</evidence>
<sequence length="679" mass="75808">MSAPNPTKDAKAKTEPKPTESNGGGVGFSLPLVLIVIVVAFVAGTQTAKLEARRLSVNATVGLPVTPTLFEFPGDKYESEVVEMIPRRVLNASLSCEDELTVLEKNVNVETVLGQPEAFRRDNKVLLMLNGHNNGVVLRWSKKTGDKCLYSLAETAATVLGADPDFFPNGLRLYNSMGIAIASADELDAERLAYILVDFQIWVWPGIRVGYRRIVNGMVMTTLSLAPIVYDVEGFFSAEEADAIINHGMINLKRSSVAQANELYATDSTRTSHTAFLDDNQFTRNFRVRGANLTRLPSPSFIERAQLVRYEAGQFFRRHEDYFHNKKYLDEAPGQAPLDKYKTWCDFANAHLIASPPDDAAPDVLPGGPLFPRFQDKFSWEHALLQLFLEKNPDYFKTRGITEWGIWLNESLKSEAVGIMEQLLDGLGHILPDIIKAWEDHAVSPKLHFKNPKPEVNGVSHYFRWIRWAKDRIAALGDKAPANVQSSGTDYPSFELDFQNQLASYILDDHSLEELEMIISPAWAAWLDENADTTDIIVNGAKTNTKIFELAVESWTRRAGPDLFTYTMPTQMQHAEPNRFLTLFLYLNDVDEGGETVFPYSAERLVTDIKREGMDECSEGLAVPPLKLHSALFYSQTWDNQVDPMSNHGGCPPAKGVKYGANLFTWNVDADEGASALGF</sequence>
<evidence type="ECO:0000256" key="3">
    <source>
        <dbReference type="ARBA" id="ARBA00022964"/>
    </source>
</evidence>
<dbReference type="PANTHER" id="PTHR10869:SF226">
    <property type="entry name" value="PROLYL 4-HYDROXYLASE ALPHA SUBUNIT DOMAIN-CONTAINING PROTEIN"/>
    <property type="match status" value="1"/>
</dbReference>
<dbReference type="Proteomes" id="UP000481153">
    <property type="component" value="Unassembled WGS sequence"/>
</dbReference>
<evidence type="ECO:0000313" key="9">
    <source>
        <dbReference type="EMBL" id="KAF0741076.1"/>
    </source>
</evidence>
<dbReference type="EMBL" id="VJMJ01000041">
    <property type="protein sequence ID" value="KAF0741076.1"/>
    <property type="molecule type" value="Genomic_DNA"/>
</dbReference>
<keyword evidence="7" id="KW-1133">Transmembrane helix</keyword>
<dbReference type="InterPro" id="IPR006620">
    <property type="entry name" value="Pro_4_hyd_alph"/>
</dbReference>
<evidence type="ECO:0000259" key="8">
    <source>
        <dbReference type="SMART" id="SM00702"/>
    </source>
</evidence>
<proteinExistence type="predicted"/>
<dbReference type="GO" id="GO:0005506">
    <property type="term" value="F:iron ion binding"/>
    <property type="evidence" value="ECO:0007669"/>
    <property type="project" value="InterPro"/>
</dbReference>
<keyword evidence="10" id="KW-1185">Reference proteome</keyword>
<feature type="domain" description="Prolyl 4-hydroxylase alpha subunit" evidence="8">
    <location>
        <begin position="227"/>
        <end position="666"/>
    </location>
</feature>
<dbReference type="VEuPathDB" id="FungiDB:AeMF1_005979"/>
<evidence type="ECO:0000256" key="5">
    <source>
        <dbReference type="ARBA" id="ARBA00023004"/>
    </source>
</evidence>
<dbReference type="Gene3D" id="2.60.120.620">
    <property type="entry name" value="q2cbj1_9rhob like domain"/>
    <property type="match status" value="2"/>
</dbReference>
<dbReference type="AlphaFoldDB" id="A0A6G0XLH8"/>
<dbReference type="GO" id="GO:0005783">
    <property type="term" value="C:endoplasmic reticulum"/>
    <property type="evidence" value="ECO:0007669"/>
    <property type="project" value="TreeGrafter"/>
</dbReference>
<feature type="region of interest" description="Disordered" evidence="6">
    <location>
        <begin position="1"/>
        <end position="23"/>
    </location>
</feature>
<feature type="transmembrane region" description="Helical" evidence="7">
    <location>
        <begin position="26"/>
        <end position="44"/>
    </location>
</feature>
<accession>A0A6G0XLH8</accession>
<gene>
    <name evidence="9" type="ORF">Ae201684_003647</name>
</gene>
<keyword evidence="7" id="KW-0472">Membrane</keyword>
<name>A0A6G0XLH8_9STRA</name>
<feature type="compositionally biased region" description="Basic and acidic residues" evidence="6">
    <location>
        <begin position="8"/>
        <end position="18"/>
    </location>
</feature>
<keyword evidence="7" id="KW-0812">Transmembrane</keyword>
<evidence type="ECO:0000256" key="7">
    <source>
        <dbReference type="SAM" id="Phobius"/>
    </source>
</evidence>